<dbReference type="RefSeq" id="WP_188230318.1">
    <property type="nucleotide sequence ID" value="NZ_JACVXB010000004.1"/>
</dbReference>
<comment type="caution">
    <text evidence="2">The sequence shown here is derived from an EMBL/GenBank/DDBJ whole genome shotgun (WGS) entry which is preliminary data.</text>
</comment>
<dbReference type="EMBL" id="JACVXB010000004">
    <property type="protein sequence ID" value="MBD0832526.1"/>
    <property type="molecule type" value="Genomic_DNA"/>
</dbReference>
<dbReference type="AlphaFoldDB" id="A0A8J6Q2R0"/>
<keyword evidence="3" id="KW-1185">Reference proteome</keyword>
<evidence type="ECO:0000313" key="2">
    <source>
        <dbReference type="EMBL" id="MBD0832526.1"/>
    </source>
</evidence>
<reference evidence="2 3" key="1">
    <citation type="submission" date="2020-09" db="EMBL/GenBank/DDBJ databases">
        <title>TT11 complete genome.</title>
        <authorList>
            <person name="Wu Z."/>
        </authorList>
    </citation>
    <scope>NUCLEOTIDE SEQUENCE [LARGE SCALE GENOMIC DNA]</scope>
    <source>
        <strain evidence="2 3">TT11</strain>
    </source>
</reference>
<gene>
    <name evidence="2" type="ORF">ICJ83_10315</name>
</gene>
<feature type="coiled-coil region" evidence="1">
    <location>
        <begin position="112"/>
        <end position="139"/>
    </location>
</feature>
<organism evidence="2 3">
    <name type="scientific">Aestuariibaculum sediminum</name>
    <dbReference type="NCBI Taxonomy" id="2770637"/>
    <lineage>
        <taxon>Bacteria</taxon>
        <taxon>Pseudomonadati</taxon>
        <taxon>Bacteroidota</taxon>
        <taxon>Flavobacteriia</taxon>
        <taxon>Flavobacteriales</taxon>
        <taxon>Flavobacteriaceae</taxon>
    </lineage>
</organism>
<keyword evidence="1" id="KW-0175">Coiled coil</keyword>
<protein>
    <submittedName>
        <fullName evidence="2">Uncharacterized protein</fullName>
    </submittedName>
</protein>
<name>A0A8J6Q2R0_9FLAO</name>
<evidence type="ECO:0000313" key="3">
    <source>
        <dbReference type="Proteomes" id="UP000600588"/>
    </source>
</evidence>
<accession>A0A8J6Q2R0</accession>
<proteinExistence type="predicted"/>
<sequence>MAHCCALKHNKFLIEFEAVCKTDSETALGSDILKKIQQSLYQSFKYFSNIGHIYNQIYALTILLETFELTNNKIKKGEVIRALNSYVERYNNPELKRKIDFTISGGTFANYMLEKIEKIKQIEKEVQQMRAELILLDKKEKNKKYPIKNCNVIHVFPAGYFQIPKNKRRKCFEILKINREVENRLNWFFNEGIIPVINSYSIEIISEGYGEGNLEYKGIESYRNMSRIRKAFFENKFYKTNIEF</sequence>
<dbReference type="Proteomes" id="UP000600588">
    <property type="component" value="Unassembled WGS sequence"/>
</dbReference>
<evidence type="ECO:0000256" key="1">
    <source>
        <dbReference type="SAM" id="Coils"/>
    </source>
</evidence>